<sequence>MSVRKIIKERKKIYQRVRGAHLGRDTILFTDSKGVGLKEYIPESIGQKFKVLYKRGGSIDNTKHTKSLIDTVKDLDHPIILIWLGTCEITQKKNKTIQFRKSPYQNIEETLTQYRDLKQQIITTKPSATVLFIECPYYSCYSITRANKPKDSINLIVNSKKKTYPSLLVNKATKGHRKVQLATNIDKELSEQIDYFNDHLKLINRLYSTPRISQDFILSNKTKRDTKVKYRKNFNLTSDGVHPIRAVNKLWMLKFIDLALELSEQGC</sequence>
<reference evidence="1" key="1">
    <citation type="submission" date="2021-03" db="EMBL/GenBank/DDBJ databases">
        <authorList>
            <person name="Bekaert M."/>
        </authorList>
    </citation>
    <scope>NUCLEOTIDE SEQUENCE</scope>
</reference>
<comment type="caution">
    <text evidence="1">The sequence shown here is derived from an EMBL/GenBank/DDBJ whole genome shotgun (WGS) entry which is preliminary data.</text>
</comment>
<organism evidence="1 2">
    <name type="scientific">Mytilus edulis</name>
    <name type="common">Blue mussel</name>
    <dbReference type="NCBI Taxonomy" id="6550"/>
    <lineage>
        <taxon>Eukaryota</taxon>
        <taxon>Metazoa</taxon>
        <taxon>Spiralia</taxon>
        <taxon>Lophotrochozoa</taxon>
        <taxon>Mollusca</taxon>
        <taxon>Bivalvia</taxon>
        <taxon>Autobranchia</taxon>
        <taxon>Pteriomorphia</taxon>
        <taxon>Mytilida</taxon>
        <taxon>Mytiloidea</taxon>
        <taxon>Mytilidae</taxon>
        <taxon>Mytilinae</taxon>
        <taxon>Mytilus</taxon>
    </lineage>
</organism>
<dbReference type="OrthoDB" id="6169185at2759"/>
<protein>
    <submittedName>
        <fullName evidence="1">Uncharacterized protein</fullName>
    </submittedName>
</protein>
<name>A0A8S3STB2_MYTED</name>
<dbReference type="AlphaFoldDB" id="A0A8S3STB2"/>
<dbReference type="SUPFAM" id="SSF52266">
    <property type="entry name" value="SGNH hydrolase"/>
    <property type="match status" value="1"/>
</dbReference>
<evidence type="ECO:0000313" key="2">
    <source>
        <dbReference type="Proteomes" id="UP000683360"/>
    </source>
</evidence>
<dbReference type="Gene3D" id="3.40.50.1110">
    <property type="entry name" value="SGNH hydrolase"/>
    <property type="match status" value="1"/>
</dbReference>
<proteinExistence type="predicted"/>
<gene>
    <name evidence="1" type="ORF">MEDL_38117</name>
</gene>
<evidence type="ECO:0000313" key="1">
    <source>
        <dbReference type="EMBL" id="CAG2224962.1"/>
    </source>
</evidence>
<keyword evidence="2" id="KW-1185">Reference proteome</keyword>
<dbReference type="Proteomes" id="UP000683360">
    <property type="component" value="Unassembled WGS sequence"/>
</dbReference>
<dbReference type="EMBL" id="CAJPWZ010001828">
    <property type="protein sequence ID" value="CAG2224962.1"/>
    <property type="molecule type" value="Genomic_DNA"/>
</dbReference>
<accession>A0A8S3STB2</accession>
<dbReference type="InterPro" id="IPR036514">
    <property type="entry name" value="SGNH_hydro_sf"/>
</dbReference>